<sequence length="959" mass="105351">MKLDAIAEVIGLGSAERVNALLKPLRSVVNVTEETGLVTTLHASFPDFMLSANRSKQFWCEKASRNQLLAERCLHLIDTTKPTFNICSLPSSYFLDDEVEDLEVRVDKAISPALAYACQYWSTHLYLGEHRDELVDLVRHFLSIKLLLWMEVMNLKKRMRHATSTIQHAQNWCTDRAVPEDVAKLSYDAWQFVSVYANHPISQSTPHIYISMLPFWPRSRPVSAAYIARVVNVVEPTGTAIDRRRLALLATWTLSIHLGQPMDLSIDGTRLVVIAGDSIRMLDTATGDSVCELINDHTKSSTCVRISPDGTRVVFGGYGSGLQLWNAHDGGTVTELLPCYDQSIYSVAYSPNGTYVACGLRNGDVYIHVLGPGPPAPVLGPLKEHSNVVTSLAFSPDSLHLASGSWDRTIRVWDMRTGQLTSRVFAQYSSAIYSVSYSPDGSRIASSFENTTIQVGDAQTGEDILHPLTGHSQGIRCITFSPNGALIASGSDDKTVQIYDAHTGHMVLGPLQAHTGIVRSVIFTPDSSRLFSCSEDGTVRLWNVQDLDAHNKVLPSLNLSYPITSVRYSPSGLRAMCGSEDGRLHVWDVRTGELVLGPLRDHDLPVTCVDYSPSGAYMASASLAGTLRVWDARNGKDMHGPICGHDAAVRCVRFSSDGHLIVSGSHDQTVKIWNVVSGQVVTELFQGEWPIVSVGFSLNGRHVVLGSMGGPMRVIKRRTSKTATRQIEGHDYSDGDSDDSSEYDGEYDISDQECIYSVEFSPDGTRIASGSSSGAVQIWDTRTRKQLFACSNYDVAHKFLIQSAGFSPNGQYVVSGSSDGTLCVWDAQTGYRILGTLTGHTDSVQGVQFSPDGLHLVSCSCDSTIRFWDVSAYLASPQPHVDIDTDDDREDICGNALWLLDNDGWVVDSHKRRVVWVPSDLRAFLALPPTQSIIADGGYFKLQLDKIQVGEDWVNCYRA</sequence>
<keyword evidence="2" id="KW-0677">Repeat</keyword>
<feature type="repeat" description="WD" evidence="3">
    <location>
        <begin position="642"/>
        <end position="683"/>
    </location>
</feature>
<name>A0A0B7F5D1_THACB</name>
<dbReference type="Pfam" id="PF00400">
    <property type="entry name" value="WD40"/>
    <property type="match status" value="12"/>
</dbReference>
<feature type="compositionally biased region" description="Acidic residues" evidence="4">
    <location>
        <begin position="734"/>
        <end position="745"/>
    </location>
</feature>
<feature type="region of interest" description="Disordered" evidence="4">
    <location>
        <begin position="718"/>
        <end position="745"/>
    </location>
</feature>
<feature type="repeat" description="WD" evidence="3">
    <location>
        <begin position="599"/>
        <end position="640"/>
    </location>
</feature>
<organism evidence="5 6">
    <name type="scientific">Thanatephorus cucumeris (strain AG1-IB / isolate 7/3/14)</name>
    <name type="common">Lettuce bottom rot fungus</name>
    <name type="synonym">Rhizoctonia solani</name>
    <dbReference type="NCBI Taxonomy" id="1108050"/>
    <lineage>
        <taxon>Eukaryota</taxon>
        <taxon>Fungi</taxon>
        <taxon>Dikarya</taxon>
        <taxon>Basidiomycota</taxon>
        <taxon>Agaricomycotina</taxon>
        <taxon>Agaricomycetes</taxon>
        <taxon>Cantharellales</taxon>
        <taxon>Ceratobasidiaceae</taxon>
        <taxon>Rhizoctonia</taxon>
        <taxon>Rhizoctonia solani AG-1</taxon>
    </lineage>
</organism>
<dbReference type="PANTHER" id="PTHR44019:SF8">
    <property type="entry name" value="POC1 CENTRIOLAR PROTEIN HOMOLOG"/>
    <property type="match status" value="1"/>
</dbReference>
<evidence type="ECO:0000313" key="6">
    <source>
        <dbReference type="Proteomes" id="UP000059188"/>
    </source>
</evidence>
<feature type="repeat" description="WD" evidence="3">
    <location>
        <begin position="563"/>
        <end position="597"/>
    </location>
</feature>
<evidence type="ECO:0000256" key="3">
    <source>
        <dbReference type="PROSITE-ProRule" id="PRU00221"/>
    </source>
</evidence>
<dbReference type="Proteomes" id="UP000059188">
    <property type="component" value="Unassembled WGS sequence"/>
</dbReference>
<dbReference type="PRINTS" id="PR00320">
    <property type="entry name" value="GPROTEINBRPT"/>
</dbReference>
<dbReference type="PROSITE" id="PS00678">
    <property type="entry name" value="WD_REPEATS_1"/>
    <property type="match status" value="5"/>
</dbReference>
<dbReference type="SMART" id="SM00320">
    <property type="entry name" value="WD40"/>
    <property type="match status" value="13"/>
</dbReference>
<feature type="repeat" description="WD" evidence="3">
    <location>
        <begin position="468"/>
        <end position="509"/>
    </location>
</feature>
<evidence type="ECO:0000256" key="1">
    <source>
        <dbReference type="ARBA" id="ARBA00022574"/>
    </source>
</evidence>
<feature type="repeat" description="WD" evidence="3">
    <location>
        <begin position="294"/>
        <end position="335"/>
    </location>
</feature>
<evidence type="ECO:0000256" key="4">
    <source>
        <dbReference type="SAM" id="MobiDB-lite"/>
    </source>
</evidence>
<dbReference type="Gene3D" id="2.130.10.10">
    <property type="entry name" value="YVTN repeat-like/Quinoprotein amine dehydrogenase"/>
    <property type="match status" value="4"/>
</dbReference>
<dbReference type="InterPro" id="IPR019775">
    <property type="entry name" value="WD40_repeat_CS"/>
</dbReference>
<accession>A0A0B7F5D1</accession>
<dbReference type="EMBL" id="LN679200">
    <property type="protein sequence ID" value="CEL52745.1"/>
    <property type="molecule type" value="Genomic_DNA"/>
</dbReference>
<feature type="repeat" description="WD" evidence="3">
    <location>
        <begin position="382"/>
        <end position="423"/>
    </location>
</feature>
<gene>
    <name evidence="5" type="ORF">RSOLAG1IB_11089</name>
</gene>
<dbReference type="SUPFAM" id="SSF50978">
    <property type="entry name" value="WD40 repeat-like"/>
    <property type="match status" value="2"/>
</dbReference>
<dbReference type="InterPro" id="IPR011047">
    <property type="entry name" value="Quinoprotein_ADH-like_sf"/>
</dbReference>
<feature type="repeat" description="WD" evidence="3">
    <location>
        <begin position="511"/>
        <end position="552"/>
    </location>
</feature>
<dbReference type="AlphaFoldDB" id="A0A0B7F5D1"/>
<dbReference type="InterPro" id="IPR001680">
    <property type="entry name" value="WD40_rpt"/>
</dbReference>
<dbReference type="PROSITE" id="PS50082">
    <property type="entry name" value="WD_REPEATS_2"/>
    <property type="match status" value="11"/>
</dbReference>
<evidence type="ECO:0000313" key="5">
    <source>
        <dbReference type="EMBL" id="CEL52745.1"/>
    </source>
</evidence>
<reference evidence="5 6" key="1">
    <citation type="submission" date="2014-11" db="EMBL/GenBank/DDBJ databases">
        <authorList>
            <person name="Wibberg Daniel"/>
        </authorList>
    </citation>
    <scope>NUCLEOTIDE SEQUENCE [LARGE SCALE GENOMIC DNA]</scope>
    <source>
        <strain evidence="5">Rhizoctonia solani AG1-IB 7/3/14</strain>
    </source>
</reference>
<keyword evidence="6" id="KW-1185">Reference proteome</keyword>
<proteinExistence type="predicted"/>
<dbReference type="PROSITE" id="PS50294">
    <property type="entry name" value="WD_REPEATS_REGION"/>
    <property type="match status" value="9"/>
</dbReference>
<dbReference type="InterPro" id="IPR020472">
    <property type="entry name" value="WD40_PAC1"/>
</dbReference>
<dbReference type="SUPFAM" id="SSF50998">
    <property type="entry name" value="Quinoprotein alcohol dehydrogenase-like"/>
    <property type="match status" value="1"/>
</dbReference>
<feature type="repeat" description="WD" evidence="3">
    <location>
        <begin position="794"/>
        <end position="835"/>
    </location>
</feature>
<keyword evidence="1 3" id="KW-0853">WD repeat</keyword>
<evidence type="ECO:0000256" key="2">
    <source>
        <dbReference type="ARBA" id="ARBA00022737"/>
    </source>
</evidence>
<dbReference type="STRING" id="1108050.A0A0B7F5D1"/>
<dbReference type="PANTHER" id="PTHR44019">
    <property type="entry name" value="WD REPEAT-CONTAINING PROTEIN 55"/>
    <property type="match status" value="1"/>
</dbReference>
<feature type="repeat" description="WD" evidence="3">
    <location>
        <begin position="425"/>
        <end position="466"/>
    </location>
</feature>
<protein>
    <submittedName>
        <fullName evidence="5">Putative WD repeat-containing protein alr3466</fullName>
    </submittedName>
</protein>
<dbReference type="InterPro" id="IPR036322">
    <property type="entry name" value="WD40_repeat_dom_sf"/>
</dbReference>
<dbReference type="InterPro" id="IPR050505">
    <property type="entry name" value="WDR55/POC1"/>
</dbReference>
<feature type="repeat" description="WD" evidence="3">
    <location>
        <begin position="837"/>
        <end position="871"/>
    </location>
</feature>
<feature type="repeat" description="WD" evidence="3">
    <location>
        <begin position="755"/>
        <end position="789"/>
    </location>
</feature>
<dbReference type="InterPro" id="IPR015943">
    <property type="entry name" value="WD40/YVTN_repeat-like_dom_sf"/>
</dbReference>
<dbReference type="CDD" id="cd00200">
    <property type="entry name" value="WD40"/>
    <property type="match status" value="2"/>
</dbReference>